<protein>
    <submittedName>
        <fullName evidence="2">Uncharacterized protein</fullName>
    </submittedName>
</protein>
<feature type="transmembrane region" description="Helical" evidence="1">
    <location>
        <begin position="6"/>
        <end position="26"/>
    </location>
</feature>
<name>A0A2K3LSH0_TRIPR</name>
<dbReference type="Gene3D" id="2.40.70.10">
    <property type="entry name" value="Acid Proteases"/>
    <property type="match status" value="1"/>
</dbReference>
<feature type="non-terminal residue" evidence="2">
    <location>
        <position position="1"/>
    </location>
</feature>
<proteinExistence type="predicted"/>
<keyword evidence="1" id="KW-0812">Transmembrane</keyword>
<evidence type="ECO:0000313" key="3">
    <source>
        <dbReference type="Proteomes" id="UP000236291"/>
    </source>
</evidence>
<comment type="caution">
    <text evidence="2">The sequence shown here is derived from an EMBL/GenBank/DDBJ whole genome shotgun (WGS) entry which is preliminary data.</text>
</comment>
<dbReference type="Proteomes" id="UP000236291">
    <property type="component" value="Unassembled WGS sequence"/>
</dbReference>
<evidence type="ECO:0000256" key="1">
    <source>
        <dbReference type="SAM" id="Phobius"/>
    </source>
</evidence>
<organism evidence="2 3">
    <name type="scientific">Trifolium pratense</name>
    <name type="common">Red clover</name>
    <dbReference type="NCBI Taxonomy" id="57577"/>
    <lineage>
        <taxon>Eukaryota</taxon>
        <taxon>Viridiplantae</taxon>
        <taxon>Streptophyta</taxon>
        <taxon>Embryophyta</taxon>
        <taxon>Tracheophyta</taxon>
        <taxon>Spermatophyta</taxon>
        <taxon>Magnoliopsida</taxon>
        <taxon>eudicotyledons</taxon>
        <taxon>Gunneridae</taxon>
        <taxon>Pentapetalae</taxon>
        <taxon>rosids</taxon>
        <taxon>fabids</taxon>
        <taxon>Fabales</taxon>
        <taxon>Fabaceae</taxon>
        <taxon>Papilionoideae</taxon>
        <taxon>50 kb inversion clade</taxon>
        <taxon>NPAAA clade</taxon>
        <taxon>Hologalegina</taxon>
        <taxon>IRL clade</taxon>
        <taxon>Trifolieae</taxon>
        <taxon>Trifolium</taxon>
    </lineage>
</organism>
<dbReference type="InterPro" id="IPR021109">
    <property type="entry name" value="Peptidase_aspartic_dom_sf"/>
</dbReference>
<evidence type="ECO:0000313" key="2">
    <source>
        <dbReference type="EMBL" id="PNX81480.1"/>
    </source>
</evidence>
<dbReference type="EMBL" id="ASHM01040002">
    <property type="protein sequence ID" value="PNX81480.1"/>
    <property type="molecule type" value="Genomic_DNA"/>
</dbReference>
<accession>A0A2K3LSH0</accession>
<reference evidence="2 3" key="1">
    <citation type="journal article" date="2014" name="Am. J. Bot.">
        <title>Genome assembly and annotation for red clover (Trifolium pratense; Fabaceae).</title>
        <authorList>
            <person name="Istvanek J."/>
            <person name="Jaros M."/>
            <person name="Krenek A."/>
            <person name="Repkova J."/>
        </authorList>
    </citation>
    <scope>NUCLEOTIDE SEQUENCE [LARGE SCALE GENOMIC DNA]</scope>
    <source>
        <strain evidence="3">cv. Tatra</strain>
        <tissue evidence="2">Young leaves</tissue>
    </source>
</reference>
<keyword evidence="1" id="KW-1133">Transmembrane helix</keyword>
<reference evidence="2 3" key="2">
    <citation type="journal article" date="2017" name="Front. Plant Sci.">
        <title>Gene Classification and Mining of Molecular Markers Useful in Red Clover (Trifolium pratense) Breeding.</title>
        <authorList>
            <person name="Istvanek J."/>
            <person name="Dluhosova J."/>
            <person name="Dluhos P."/>
            <person name="Patkova L."/>
            <person name="Nedelnik J."/>
            <person name="Repkova J."/>
        </authorList>
    </citation>
    <scope>NUCLEOTIDE SEQUENCE [LARGE SCALE GENOMIC DNA]</scope>
    <source>
        <strain evidence="3">cv. Tatra</strain>
        <tissue evidence="2">Young leaves</tissue>
    </source>
</reference>
<sequence>VEGGGVLEAFWVLFSLVVVFHLKVLFIRAKVNDVGVNKVLVDGGAVVNIMPHFMLKKLGLYDTDLHSHSVVLANYEGKTGHSLGAVQLELSFVVLMGSMEFFGDSCAYGAQSHRLTIPRSVCRLVLGRFLNKT</sequence>
<gene>
    <name evidence="2" type="ORF">L195_g037499</name>
</gene>
<keyword evidence="1" id="KW-0472">Membrane</keyword>
<dbReference type="AlphaFoldDB" id="A0A2K3LSH0"/>